<name>A0A183GJ91_HELPZ</name>
<evidence type="ECO:0000313" key="1">
    <source>
        <dbReference type="EMBL" id="VDP34370.1"/>
    </source>
</evidence>
<keyword evidence="2" id="KW-1185">Reference proteome</keyword>
<organism evidence="2 3">
    <name type="scientific">Heligmosomoides polygyrus</name>
    <name type="common">Parasitic roundworm</name>
    <dbReference type="NCBI Taxonomy" id="6339"/>
    <lineage>
        <taxon>Eukaryota</taxon>
        <taxon>Metazoa</taxon>
        <taxon>Ecdysozoa</taxon>
        <taxon>Nematoda</taxon>
        <taxon>Chromadorea</taxon>
        <taxon>Rhabditida</taxon>
        <taxon>Rhabditina</taxon>
        <taxon>Rhabditomorpha</taxon>
        <taxon>Strongyloidea</taxon>
        <taxon>Heligmosomidae</taxon>
        <taxon>Heligmosomoides</taxon>
    </lineage>
</organism>
<evidence type="ECO:0000313" key="2">
    <source>
        <dbReference type="Proteomes" id="UP000050761"/>
    </source>
</evidence>
<protein>
    <submittedName>
        <fullName evidence="3">N-acetylmuramic acid 6-phosphate etherase</fullName>
    </submittedName>
</protein>
<dbReference type="Proteomes" id="UP000050761">
    <property type="component" value="Unassembled WGS sequence"/>
</dbReference>
<dbReference type="WBParaSite" id="HPBE_0002273501-mRNA-1">
    <property type="protein sequence ID" value="HPBE_0002273501-mRNA-1"/>
    <property type="gene ID" value="HPBE_0002273501"/>
</dbReference>
<gene>
    <name evidence="1" type="ORF">HPBE_LOCUS22734</name>
</gene>
<proteinExistence type="predicted"/>
<reference evidence="1 2" key="1">
    <citation type="submission" date="2018-11" db="EMBL/GenBank/DDBJ databases">
        <authorList>
            <consortium name="Pathogen Informatics"/>
        </authorList>
    </citation>
    <scope>NUCLEOTIDE SEQUENCE [LARGE SCALE GENOMIC DNA]</scope>
</reference>
<dbReference type="EMBL" id="UZAH01034298">
    <property type="protein sequence ID" value="VDP34370.1"/>
    <property type="molecule type" value="Genomic_DNA"/>
</dbReference>
<accession>A0A3P8CU77</accession>
<sequence length="49" mass="5410">MASENVNDLEMERMLLDEPTESDRIAALQAPIDTLVGAVREIVQRGALQ</sequence>
<accession>A0A183GJ91</accession>
<evidence type="ECO:0000313" key="3">
    <source>
        <dbReference type="WBParaSite" id="HPBE_0002273501-mRNA-1"/>
    </source>
</evidence>
<dbReference type="AlphaFoldDB" id="A0A183GJ91"/>
<reference evidence="3" key="2">
    <citation type="submission" date="2019-09" db="UniProtKB">
        <authorList>
            <consortium name="WormBaseParasite"/>
        </authorList>
    </citation>
    <scope>IDENTIFICATION</scope>
</reference>
<dbReference type="OrthoDB" id="5887187at2759"/>